<dbReference type="EMBL" id="JBHRSS010000004">
    <property type="protein sequence ID" value="MFC3104626.1"/>
    <property type="molecule type" value="Genomic_DNA"/>
</dbReference>
<accession>A0ABV7ESY2</accession>
<organism evidence="1 2">
    <name type="scientific">Salinisphaera aquimarina</name>
    <dbReference type="NCBI Taxonomy" id="2094031"/>
    <lineage>
        <taxon>Bacteria</taxon>
        <taxon>Pseudomonadati</taxon>
        <taxon>Pseudomonadota</taxon>
        <taxon>Gammaproteobacteria</taxon>
        <taxon>Salinisphaerales</taxon>
        <taxon>Salinisphaeraceae</taxon>
        <taxon>Salinisphaera</taxon>
    </lineage>
</organism>
<dbReference type="RefSeq" id="WP_380689933.1">
    <property type="nucleotide sequence ID" value="NZ_JBHRSS010000004.1"/>
</dbReference>
<reference evidence="2" key="1">
    <citation type="journal article" date="2019" name="Int. J. Syst. Evol. Microbiol.">
        <title>The Global Catalogue of Microorganisms (GCM) 10K type strain sequencing project: providing services to taxonomists for standard genome sequencing and annotation.</title>
        <authorList>
            <consortium name="The Broad Institute Genomics Platform"/>
            <consortium name="The Broad Institute Genome Sequencing Center for Infectious Disease"/>
            <person name="Wu L."/>
            <person name="Ma J."/>
        </authorList>
    </citation>
    <scope>NUCLEOTIDE SEQUENCE [LARGE SCALE GENOMIC DNA]</scope>
    <source>
        <strain evidence="2">KCTC 52640</strain>
    </source>
</reference>
<keyword evidence="2" id="KW-1185">Reference proteome</keyword>
<dbReference type="Proteomes" id="UP001595462">
    <property type="component" value="Unassembled WGS sequence"/>
</dbReference>
<evidence type="ECO:0000313" key="1">
    <source>
        <dbReference type="EMBL" id="MFC3104626.1"/>
    </source>
</evidence>
<name>A0ABV7ESY2_9GAMM</name>
<comment type="caution">
    <text evidence="1">The sequence shown here is derived from an EMBL/GenBank/DDBJ whole genome shotgun (WGS) entry which is preliminary data.</text>
</comment>
<protein>
    <submittedName>
        <fullName evidence="1">Uncharacterized protein</fullName>
    </submittedName>
</protein>
<sequence>MTGTDEFAGSKAEALLDAHVAWVMESLQGDALRIGLGRRVDWLLEDAARLRLSDVISVESVQRTAVDYAVDMKVGGAIPALVGDIAAALYAHPIEDETTLEEVLPDREFEELLDKLLEMQHLRDEVIHQSVSNPVFANLVAQLLYSGLRGYVAQSKQLAARVPGGRTAMKLGRAVIDRAPAQIGDAIERGIQRYVKHNTKAGMRASEAFLHDAFESEELRRAVLDFWDDHKHRSVASVRDFAGQLDIDELFVIGYEYWQRLRRTPIYRQLIESGVEVFFDTYRDATLTELLDDIGVTRDMMVRDAMRFLPQVIDALQAKHMLQPAIRRQFEDFYRSDAVGAILR</sequence>
<evidence type="ECO:0000313" key="2">
    <source>
        <dbReference type="Proteomes" id="UP001595462"/>
    </source>
</evidence>
<gene>
    <name evidence="1" type="ORF">ACFOSU_12100</name>
</gene>
<proteinExistence type="predicted"/>